<dbReference type="Gene3D" id="3.40.50.300">
    <property type="entry name" value="P-loop containing nucleotide triphosphate hydrolases"/>
    <property type="match status" value="1"/>
</dbReference>
<reference evidence="1 2" key="1">
    <citation type="submission" date="2020-12" db="EMBL/GenBank/DDBJ databases">
        <title>Olleya sediminilitoris sp. nov., isolated from a tidal flat.</title>
        <authorList>
            <person name="Park S."/>
            <person name="Yoon J.-H."/>
        </authorList>
    </citation>
    <scope>NUCLEOTIDE SEQUENCE [LARGE SCALE GENOMIC DNA]</scope>
    <source>
        <strain evidence="1 2">YSTF-M6</strain>
    </source>
</reference>
<protein>
    <submittedName>
        <fullName evidence="1">ATP-binding protein</fullName>
    </submittedName>
</protein>
<organism evidence="1 2">
    <name type="scientific">Olleya sediminilitoris</name>
    <dbReference type="NCBI Taxonomy" id="2795739"/>
    <lineage>
        <taxon>Bacteria</taxon>
        <taxon>Pseudomonadati</taxon>
        <taxon>Bacteroidota</taxon>
        <taxon>Flavobacteriia</taxon>
        <taxon>Flavobacteriales</taxon>
        <taxon>Flavobacteriaceae</taxon>
    </lineage>
</organism>
<dbReference type="PANTHER" id="PTHR34301:SF8">
    <property type="entry name" value="ATPASE DOMAIN-CONTAINING PROTEIN"/>
    <property type="match status" value="1"/>
</dbReference>
<dbReference type="InterPro" id="IPR027417">
    <property type="entry name" value="P-loop_NTPase"/>
</dbReference>
<dbReference type="Proteomes" id="UP000605013">
    <property type="component" value="Unassembled WGS sequence"/>
</dbReference>
<dbReference type="GO" id="GO:0005524">
    <property type="term" value="F:ATP binding"/>
    <property type="evidence" value="ECO:0007669"/>
    <property type="project" value="UniProtKB-KW"/>
</dbReference>
<keyword evidence="1" id="KW-0547">Nucleotide-binding</keyword>
<name>A0ABS1WKC8_9FLAO</name>
<dbReference type="RefSeq" id="WP_202999849.1">
    <property type="nucleotide sequence ID" value="NZ_JAEMEF010000004.1"/>
</dbReference>
<gene>
    <name evidence="1" type="ORF">JAO71_07170</name>
</gene>
<evidence type="ECO:0000313" key="1">
    <source>
        <dbReference type="EMBL" id="MBL7559580.1"/>
    </source>
</evidence>
<keyword evidence="2" id="KW-1185">Reference proteome</keyword>
<dbReference type="EMBL" id="JAEMEF010000004">
    <property type="protein sequence ID" value="MBL7559580.1"/>
    <property type="molecule type" value="Genomic_DNA"/>
</dbReference>
<dbReference type="SUPFAM" id="SSF52540">
    <property type="entry name" value="P-loop containing nucleoside triphosphate hydrolases"/>
    <property type="match status" value="1"/>
</dbReference>
<sequence>MKKTYQLEEIFTPSQPAKHTFVERSSVKKRLDRAFRTPGKQIIIYGYSGAGKTTLLRNKLETENINYITTPCIKGMSISDIVIDAFNQLEIYFTQGKETVESNKVGGTLSASYLGLKASLGAETKGDSKISKRRAVELPITPQTLAKFIGESENCWVIEDFHKIESSNKIQMAQIMKVFMDASVNYPKLKIIAIGAVNSAREVVQFDPEMKNRITELQVPLMNEESLNEILNTGEKLLNIKIPTKIVDRIVSYSSGLPAVTHQLGLLLCEVNKIFQTHDSSKVFEITQSSFEIALDEYLEENSDSLKAVYEFATRIIHKRKNENASDILRAILTVNNESISLNDIKEVIQLDDKNYKGTNLKKYVDELTTPSRSEILRFNENSMTYYFNNPFIKAYCQCVLRNNVKGKINSSTLLKEFRKTLNKELEIARRAFLKDISEL</sequence>
<keyword evidence="1" id="KW-0067">ATP-binding</keyword>
<dbReference type="PANTHER" id="PTHR34301">
    <property type="entry name" value="DNA-BINDING PROTEIN-RELATED"/>
    <property type="match status" value="1"/>
</dbReference>
<accession>A0ABS1WKC8</accession>
<proteinExistence type="predicted"/>
<evidence type="ECO:0000313" key="2">
    <source>
        <dbReference type="Proteomes" id="UP000605013"/>
    </source>
</evidence>
<comment type="caution">
    <text evidence="1">The sequence shown here is derived from an EMBL/GenBank/DDBJ whole genome shotgun (WGS) entry which is preliminary data.</text>
</comment>